<sequence>MPGLSAGRRGAVFLDRDGVLNENVPGGYVTGWHAFRWLPGAIDAIALLNRLERKAILVTNQACIGKGIASRSAIDGIHDRMRRELASRQAVVDGIYVCPHRPETGCACRKPRPGMLLRAAEEHEIDLSASFFIGDALSDMLAAKAAGASGILVLSGRGHAQEAETRRLQAADRYCEGVMEAVESLAQTSWFSRRRN</sequence>
<comment type="cofactor">
    <cofactor evidence="10">
        <name>Mg(2+)</name>
        <dbReference type="ChEBI" id="CHEBI:18420"/>
    </cofactor>
</comment>
<dbReference type="AlphaFoldDB" id="A0A6H2H0U0"/>
<evidence type="ECO:0000256" key="6">
    <source>
        <dbReference type="ARBA" id="ARBA00031828"/>
    </source>
</evidence>
<evidence type="ECO:0000256" key="10">
    <source>
        <dbReference type="PIRSR" id="PIRSR004682-4"/>
    </source>
</evidence>
<evidence type="ECO:0000256" key="9">
    <source>
        <dbReference type="PIRSR" id="PIRSR004682-3"/>
    </source>
</evidence>
<accession>A0A6H2H0U0</accession>
<dbReference type="PIRSF" id="PIRSF004682">
    <property type="entry name" value="GmhB"/>
    <property type="match status" value="1"/>
</dbReference>
<keyword evidence="12" id="KW-1185">Reference proteome</keyword>
<dbReference type="KEGG" id="palr:HGI30_17910"/>
<feature type="binding site" evidence="10">
    <location>
        <position position="100"/>
    </location>
    <ligand>
        <name>Zn(2+)</name>
        <dbReference type="ChEBI" id="CHEBI:29105"/>
    </ligand>
</feature>
<feature type="site" description="Contributes to substrate recognition" evidence="9">
    <location>
        <position position="110"/>
    </location>
</feature>
<feature type="active site" description="Proton donor" evidence="8">
    <location>
        <position position="17"/>
    </location>
</feature>
<feature type="site" description="Contributes to substrate recognition" evidence="9">
    <location>
        <position position="109"/>
    </location>
</feature>
<evidence type="ECO:0000256" key="8">
    <source>
        <dbReference type="PIRSR" id="PIRSR004682-1"/>
    </source>
</evidence>
<evidence type="ECO:0000313" key="11">
    <source>
        <dbReference type="EMBL" id="QJC53265.1"/>
    </source>
</evidence>
<organism evidence="11 12">
    <name type="scientific">Paenibacillus albicereus</name>
    <dbReference type="NCBI Taxonomy" id="2726185"/>
    <lineage>
        <taxon>Bacteria</taxon>
        <taxon>Bacillati</taxon>
        <taxon>Bacillota</taxon>
        <taxon>Bacilli</taxon>
        <taxon>Bacillales</taxon>
        <taxon>Paenibacillaceae</taxon>
        <taxon>Paenibacillus</taxon>
    </lineage>
</organism>
<evidence type="ECO:0000256" key="5">
    <source>
        <dbReference type="ARBA" id="ARBA00023277"/>
    </source>
</evidence>
<evidence type="ECO:0000256" key="2">
    <source>
        <dbReference type="ARBA" id="ARBA00022490"/>
    </source>
</evidence>
<name>A0A6H2H0U0_9BACL</name>
<comment type="subcellular location">
    <subcellularLocation>
        <location evidence="1 7">Cytoplasm</location>
    </subcellularLocation>
</comment>
<evidence type="ECO:0000256" key="7">
    <source>
        <dbReference type="PIRNR" id="PIRNR004682"/>
    </source>
</evidence>
<dbReference type="PANTHER" id="PTHR42891:SF1">
    <property type="entry name" value="D-GLYCERO-BETA-D-MANNO-HEPTOSE-1,7-BISPHOSPHATE 7-PHOSPHATASE"/>
    <property type="match status" value="1"/>
</dbReference>
<feature type="binding site" evidence="10">
    <location>
        <position position="106"/>
    </location>
    <ligand>
        <name>Zn(2+)</name>
        <dbReference type="ChEBI" id="CHEBI:29105"/>
    </ligand>
</feature>
<dbReference type="Gene3D" id="3.40.50.1000">
    <property type="entry name" value="HAD superfamily/HAD-like"/>
    <property type="match status" value="1"/>
</dbReference>
<dbReference type="GO" id="GO:0046872">
    <property type="term" value="F:metal ion binding"/>
    <property type="evidence" value="ECO:0007669"/>
    <property type="project" value="UniProtKB-KW"/>
</dbReference>
<dbReference type="NCBIfam" id="TIGR01656">
    <property type="entry name" value="Histidinol-ppas"/>
    <property type="match status" value="1"/>
</dbReference>
<protein>
    <recommendedName>
        <fullName evidence="6 7">D,D-heptose 1,7-bisphosphate phosphatase</fullName>
        <ecNumber evidence="7">3.1.3.-</ecNumber>
    </recommendedName>
</protein>
<dbReference type="InterPro" id="IPR036412">
    <property type="entry name" value="HAD-like_sf"/>
</dbReference>
<comment type="cofactor">
    <cofactor evidence="10">
        <name>Zn(2+)</name>
        <dbReference type="ChEBI" id="CHEBI:29105"/>
    </cofactor>
</comment>
<evidence type="ECO:0000256" key="3">
    <source>
        <dbReference type="ARBA" id="ARBA00022723"/>
    </source>
</evidence>
<dbReference type="InterPro" id="IPR006549">
    <property type="entry name" value="HAD-SF_hydro_IIIA"/>
</dbReference>
<feature type="binding site" evidence="10">
    <location>
        <position position="98"/>
    </location>
    <ligand>
        <name>Zn(2+)</name>
        <dbReference type="ChEBI" id="CHEBI:29105"/>
    </ligand>
</feature>
<dbReference type="Proteomes" id="UP000502136">
    <property type="component" value="Chromosome"/>
</dbReference>
<dbReference type="NCBIfam" id="TIGR01662">
    <property type="entry name" value="HAD-SF-IIIA"/>
    <property type="match status" value="1"/>
</dbReference>
<dbReference type="EC" id="3.1.3.-" evidence="7"/>
<gene>
    <name evidence="11" type="ORF">HGI30_17910</name>
</gene>
<evidence type="ECO:0000256" key="1">
    <source>
        <dbReference type="ARBA" id="ARBA00004496"/>
    </source>
</evidence>
<dbReference type="InterPro" id="IPR023214">
    <property type="entry name" value="HAD_sf"/>
</dbReference>
<proteinExistence type="inferred from homology"/>
<reference evidence="11 12" key="1">
    <citation type="submission" date="2020-04" db="EMBL/GenBank/DDBJ databases">
        <title>Novel Paenibacillus strain UniB2 isolated from commercial digestive syrup.</title>
        <authorList>
            <person name="Thorat V."/>
            <person name="Kirdat K."/>
            <person name="Tiwarekar B."/>
            <person name="Yadav A."/>
        </authorList>
    </citation>
    <scope>NUCLEOTIDE SEQUENCE [LARGE SCALE GENOMIC DNA]</scope>
    <source>
        <strain evidence="11 12">UniB2</strain>
    </source>
</reference>
<feature type="binding site" evidence="10">
    <location>
        <position position="17"/>
    </location>
    <ligand>
        <name>Mg(2+)</name>
        <dbReference type="ChEBI" id="CHEBI:18420"/>
    </ligand>
</feature>
<dbReference type="PANTHER" id="PTHR42891">
    <property type="entry name" value="D-GLYCERO-BETA-D-MANNO-HEPTOSE-1,7-BISPHOSPHATE 7-PHOSPHATASE"/>
    <property type="match status" value="1"/>
</dbReference>
<dbReference type="EMBL" id="CP051428">
    <property type="protein sequence ID" value="QJC53265.1"/>
    <property type="molecule type" value="Genomic_DNA"/>
</dbReference>
<dbReference type="InterPro" id="IPR006543">
    <property type="entry name" value="Histidinol-phos"/>
</dbReference>
<dbReference type="RefSeq" id="WP_168908806.1">
    <property type="nucleotide sequence ID" value="NZ_CP051428.1"/>
</dbReference>
<dbReference type="SUPFAM" id="SSF56784">
    <property type="entry name" value="HAD-like"/>
    <property type="match status" value="1"/>
</dbReference>
<dbReference type="GO" id="GO:0005975">
    <property type="term" value="P:carbohydrate metabolic process"/>
    <property type="evidence" value="ECO:0007669"/>
    <property type="project" value="InterPro"/>
</dbReference>
<feature type="binding site" evidence="10">
    <location>
        <position position="108"/>
    </location>
    <ligand>
        <name>Zn(2+)</name>
        <dbReference type="ChEBI" id="CHEBI:29105"/>
    </ligand>
</feature>
<dbReference type="CDD" id="cd07503">
    <property type="entry name" value="HAD_HisB-N"/>
    <property type="match status" value="1"/>
</dbReference>
<keyword evidence="2 7" id="KW-0963">Cytoplasm</keyword>
<evidence type="ECO:0000256" key="4">
    <source>
        <dbReference type="ARBA" id="ARBA00022801"/>
    </source>
</evidence>
<comment type="similarity">
    <text evidence="7">Belongs to the gmhB family.</text>
</comment>
<feature type="binding site" evidence="10">
    <location>
        <position position="15"/>
    </location>
    <ligand>
        <name>Mg(2+)</name>
        <dbReference type="ChEBI" id="CHEBI:18420"/>
    </ligand>
</feature>
<feature type="binding site" evidence="10">
    <location>
        <position position="135"/>
    </location>
    <ligand>
        <name>Mg(2+)</name>
        <dbReference type="ChEBI" id="CHEBI:18420"/>
    </ligand>
</feature>
<keyword evidence="4 7" id="KW-0378">Hydrolase</keyword>
<keyword evidence="5 7" id="KW-0119">Carbohydrate metabolism</keyword>
<evidence type="ECO:0000313" key="12">
    <source>
        <dbReference type="Proteomes" id="UP000502136"/>
    </source>
</evidence>
<dbReference type="InterPro" id="IPR004446">
    <property type="entry name" value="Heptose_bisP_phosphatase"/>
</dbReference>
<keyword evidence="10" id="KW-0460">Magnesium</keyword>
<dbReference type="Pfam" id="PF13242">
    <property type="entry name" value="Hydrolase_like"/>
    <property type="match status" value="1"/>
</dbReference>
<dbReference type="GO" id="GO:0005737">
    <property type="term" value="C:cytoplasm"/>
    <property type="evidence" value="ECO:0007669"/>
    <property type="project" value="UniProtKB-SubCell"/>
</dbReference>
<dbReference type="GO" id="GO:0016791">
    <property type="term" value="F:phosphatase activity"/>
    <property type="evidence" value="ECO:0007669"/>
    <property type="project" value="InterPro"/>
</dbReference>
<keyword evidence="3 10" id="KW-0479">Metal-binding</keyword>
<feature type="active site" description="Nucleophile" evidence="8">
    <location>
        <position position="15"/>
    </location>
</feature>
<feature type="site" description="Stabilizes the phosphoryl group" evidence="9">
    <location>
        <position position="59"/>
    </location>
</feature>
<keyword evidence="10" id="KW-0862">Zinc</keyword>